<accession>A0A5S6RD89</accession>
<evidence type="ECO:0000313" key="3">
    <source>
        <dbReference type="EMBL" id="AAN04200.1"/>
    </source>
</evidence>
<reference evidence="2" key="1">
    <citation type="submission" date="2002-09" db="EMBL/GenBank/DDBJ databases">
        <title>Rice Genomic Sequence.</title>
        <authorList>
            <person name="Wing R.A."/>
            <person name="Yu Y."/>
            <person name="Yang T.J."/>
            <person name="Nah G."/>
            <person name="Soderlund C."/>
            <person name="Chen M."/>
            <person name="Kim H.-R."/>
            <person name="Rambo T."/>
            <person name="Saski C."/>
            <person name="Henry D."/>
            <person name="Oates R."/>
            <person name="Simmons J."/>
        </authorList>
    </citation>
    <scope>NUCLEOTIDE SEQUENCE</scope>
</reference>
<dbReference type="Proteomes" id="UP000000763">
    <property type="component" value="Chromosome 10"/>
</dbReference>
<name>A0A5S6RD89_ORYSJ</name>
<evidence type="ECO:0000313" key="2">
    <source>
        <dbReference type="EMBL" id="AAN04140.1"/>
    </source>
</evidence>
<dbReference type="EMBL" id="AC116600">
    <property type="protein sequence ID" value="AAN04140.1"/>
    <property type="molecule type" value="Genomic_DNA"/>
</dbReference>
<organism evidence="2 4">
    <name type="scientific">Oryza sativa subsp. japonica</name>
    <name type="common">Rice</name>
    <dbReference type="NCBI Taxonomy" id="39947"/>
    <lineage>
        <taxon>Eukaryota</taxon>
        <taxon>Viridiplantae</taxon>
        <taxon>Streptophyta</taxon>
        <taxon>Embryophyta</taxon>
        <taxon>Tracheophyta</taxon>
        <taxon>Spermatophyta</taxon>
        <taxon>Magnoliopsida</taxon>
        <taxon>Liliopsida</taxon>
        <taxon>Poales</taxon>
        <taxon>Poaceae</taxon>
        <taxon>BOP clade</taxon>
        <taxon>Oryzoideae</taxon>
        <taxon>Oryzeae</taxon>
        <taxon>Oryzinae</taxon>
        <taxon>Oryza</taxon>
        <taxon>Oryza sativa</taxon>
    </lineage>
</organism>
<proteinExistence type="predicted"/>
<feature type="compositionally biased region" description="Basic and acidic residues" evidence="1">
    <location>
        <begin position="83"/>
        <end position="95"/>
    </location>
</feature>
<dbReference type="EMBL" id="AC098696">
    <property type="protein sequence ID" value="AAN04200.1"/>
    <property type="molecule type" value="Genomic_DNA"/>
</dbReference>
<gene>
    <name evidence="2" type="ORF">OSJNAa0036D19.8</name>
    <name evidence="3" type="ORF">OSJNBa0050E08.1</name>
</gene>
<dbReference type="AlphaFoldDB" id="A0A5S6RD89"/>
<protein>
    <submittedName>
        <fullName evidence="2">Uncharacterized protein</fullName>
    </submittedName>
</protein>
<reference evidence="3" key="2">
    <citation type="submission" date="2002-09" db="EMBL/GenBank/DDBJ databases">
        <title>Rice Genomic Sequence.</title>
        <authorList>
            <person name="Wing R.A."/>
            <person name="Yu Y."/>
            <person name="Soderlund C."/>
            <person name="Kim H.-R."/>
            <person name="Rambo T."/>
            <person name="Saski C."/>
            <person name="Currie J."/>
            <person name="Collura K."/>
        </authorList>
    </citation>
    <scope>NUCLEOTIDE SEQUENCE</scope>
</reference>
<reference evidence="4" key="4">
    <citation type="journal article" date="2008" name="Nucleic Acids Res.">
        <title>The rice annotation project database (RAP-DB): 2008 update.</title>
        <authorList>
            <consortium name="The rice annotation project (RAP)"/>
        </authorList>
    </citation>
    <scope>GENOME REANNOTATION</scope>
    <source>
        <strain evidence="4">cv. Nipponbare</strain>
    </source>
</reference>
<reference evidence="4" key="3">
    <citation type="journal article" date="2005" name="Nature">
        <title>The map-based sequence of the rice genome.</title>
        <authorList>
            <consortium name="International rice genome sequencing project (IRGSP)"/>
            <person name="Matsumoto T."/>
            <person name="Wu J."/>
            <person name="Kanamori H."/>
            <person name="Katayose Y."/>
            <person name="Fujisawa M."/>
            <person name="Namiki N."/>
            <person name="Mizuno H."/>
            <person name="Yamamoto K."/>
            <person name="Antonio B.A."/>
            <person name="Baba T."/>
            <person name="Sakata K."/>
            <person name="Nagamura Y."/>
            <person name="Aoki H."/>
            <person name="Arikawa K."/>
            <person name="Arita K."/>
            <person name="Bito T."/>
            <person name="Chiden Y."/>
            <person name="Fujitsuka N."/>
            <person name="Fukunaka R."/>
            <person name="Hamada M."/>
            <person name="Harada C."/>
            <person name="Hayashi A."/>
            <person name="Hijishita S."/>
            <person name="Honda M."/>
            <person name="Hosokawa S."/>
            <person name="Ichikawa Y."/>
            <person name="Idonuma A."/>
            <person name="Iijima M."/>
            <person name="Ikeda M."/>
            <person name="Ikeno M."/>
            <person name="Ito K."/>
            <person name="Ito S."/>
            <person name="Ito T."/>
            <person name="Ito Y."/>
            <person name="Ito Y."/>
            <person name="Iwabuchi A."/>
            <person name="Kamiya K."/>
            <person name="Karasawa W."/>
            <person name="Kurita K."/>
            <person name="Katagiri S."/>
            <person name="Kikuta A."/>
            <person name="Kobayashi H."/>
            <person name="Kobayashi N."/>
            <person name="Machita K."/>
            <person name="Maehara T."/>
            <person name="Masukawa M."/>
            <person name="Mizubayashi T."/>
            <person name="Mukai Y."/>
            <person name="Nagasaki H."/>
            <person name="Nagata Y."/>
            <person name="Naito S."/>
            <person name="Nakashima M."/>
            <person name="Nakama Y."/>
            <person name="Nakamichi Y."/>
            <person name="Nakamura M."/>
            <person name="Meguro A."/>
            <person name="Negishi M."/>
            <person name="Ohta I."/>
            <person name="Ohta T."/>
            <person name="Okamoto M."/>
            <person name="Ono N."/>
            <person name="Saji S."/>
            <person name="Sakaguchi M."/>
            <person name="Sakai K."/>
            <person name="Shibata M."/>
            <person name="Shimokawa T."/>
            <person name="Song J."/>
            <person name="Takazaki Y."/>
            <person name="Terasawa K."/>
            <person name="Tsugane M."/>
            <person name="Tsuji K."/>
            <person name="Ueda S."/>
            <person name="Waki K."/>
            <person name="Yamagata H."/>
            <person name="Yamamoto M."/>
            <person name="Yamamoto S."/>
            <person name="Yamane H."/>
            <person name="Yoshiki S."/>
            <person name="Yoshihara R."/>
            <person name="Yukawa K."/>
            <person name="Zhong H."/>
            <person name="Yano M."/>
            <person name="Yuan Q."/>
            <person name="Ouyang S."/>
            <person name="Liu J."/>
            <person name="Jones K.M."/>
            <person name="Gansberger K."/>
            <person name="Moffat K."/>
            <person name="Hill J."/>
            <person name="Bera J."/>
            <person name="Fadrosh D."/>
            <person name="Jin S."/>
            <person name="Johri S."/>
            <person name="Kim M."/>
            <person name="Overton L."/>
            <person name="Reardon M."/>
            <person name="Tsitrin T."/>
            <person name="Vuong H."/>
            <person name="Weaver B."/>
            <person name="Ciecko A."/>
            <person name="Tallon L."/>
            <person name="Jackson J."/>
            <person name="Pai G."/>
            <person name="Aken S.V."/>
            <person name="Utterback T."/>
            <person name="Reidmuller S."/>
            <person name="Feldblyum T."/>
            <person name="Hsiao J."/>
            <person name="Zismann V."/>
            <person name="Iobst S."/>
            <person name="de Vazeille A.R."/>
            <person name="Buell C.R."/>
            <person name="Ying K."/>
            <person name="Li Y."/>
            <person name="Lu T."/>
            <person name="Huang Y."/>
            <person name="Zhao Q."/>
            <person name="Feng Q."/>
            <person name="Zhang L."/>
            <person name="Zhu J."/>
            <person name="Weng Q."/>
            <person name="Mu J."/>
            <person name="Lu Y."/>
            <person name="Fan D."/>
            <person name="Liu Y."/>
            <person name="Guan J."/>
            <person name="Zhang Y."/>
            <person name="Yu S."/>
            <person name="Liu X."/>
            <person name="Zhang Y."/>
            <person name="Hong G."/>
            <person name="Han B."/>
            <person name="Choisne N."/>
            <person name="Demange N."/>
            <person name="Orjeda G."/>
            <person name="Samain S."/>
            <person name="Cattolico L."/>
            <person name="Pelletier E."/>
            <person name="Couloux A."/>
            <person name="Segurens B."/>
            <person name="Wincker P."/>
            <person name="D'Hont A."/>
            <person name="Scarpelli C."/>
            <person name="Weissenbach J."/>
            <person name="Salanoubat M."/>
            <person name="Quetier F."/>
            <person name="Yu Y."/>
            <person name="Kim H.R."/>
            <person name="Rambo T."/>
            <person name="Currie J."/>
            <person name="Collura K."/>
            <person name="Luo M."/>
            <person name="Yang T."/>
            <person name="Ammiraju J.S.S."/>
            <person name="Engler F."/>
            <person name="Soderlund C."/>
            <person name="Wing R.A."/>
            <person name="Palmer L.E."/>
            <person name="de la Bastide M."/>
            <person name="Spiegel L."/>
            <person name="Nascimento L."/>
            <person name="Zutavern T."/>
            <person name="O'Shaughnessy A."/>
            <person name="Dike S."/>
            <person name="Dedhia N."/>
            <person name="Preston R."/>
            <person name="Balija V."/>
            <person name="McCombie W.R."/>
            <person name="Chow T."/>
            <person name="Chen H."/>
            <person name="Chung M."/>
            <person name="Chen C."/>
            <person name="Shaw J."/>
            <person name="Wu H."/>
            <person name="Hsiao K."/>
            <person name="Chao Y."/>
            <person name="Chu M."/>
            <person name="Cheng C."/>
            <person name="Hour A."/>
            <person name="Lee P."/>
            <person name="Lin S."/>
            <person name="Lin Y."/>
            <person name="Liou J."/>
            <person name="Liu S."/>
            <person name="Hsing Y."/>
            <person name="Raghuvanshi S."/>
            <person name="Mohanty A."/>
            <person name="Bharti A.K."/>
            <person name="Gaur A."/>
            <person name="Gupta V."/>
            <person name="Kumar D."/>
            <person name="Ravi V."/>
            <person name="Vij S."/>
            <person name="Kapur A."/>
            <person name="Khurana P."/>
            <person name="Khurana P."/>
            <person name="Khurana J.P."/>
            <person name="Tyagi A.K."/>
            <person name="Gaikwad K."/>
            <person name="Singh A."/>
            <person name="Dalal V."/>
            <person name="Srivastava S."/>
            <person name="Dixit A."/>
            <person name="Pal A.K."/>
            <person name="Ghazi I.A."/>
            <person name="Yadav M."/>
            <person name="Pandit A."/>
            <person name="Bhargava A."/>
            <person name="Sureshbabu K."/>
            <person name="Batra K."/>
            <person name="Sharma T.R."/>
            <person name="Mohapatra T."/>
            <person name="Singh N.K."/>
            <person name="Messing J."/>
            <person name="Nelson A.B."/>
            <person name="Fuks G."/>
            <person name="Kavchok S."/>
            <person name="Keizer G."/>
            <person name="Linton E."/>
            <person name="Llaca V."/>
            <person name="Song R."/>
            <person name="Tanyolac B."/>
            <person name="Young S."/>
            <person name="Ho-Il K."/>
            <person name="Hahn J.H."/>
            <person name="Sangsakoo G."/>
            <person name="Vanavichit A."/>
            <person name="de Mattos Luiz.A.T."/>
            <person name="Zimmer P.D."/>
            <person name="Malone G."/>
            <person name="Dellagostin O."/>
            <person name="de Oliveira A.C."/>
            <person name="Bevan M."/>
            <person name="Bancroft I."/>
            <person name="Minx P."/>
            <person name="Cordum H."/>
            <person name="Wilson R."/>
            <person name="Cheng Z."/>
            <person name="Jin W."/>
            <person name="Jiang J."/>
            <person name="Leong S.A."/>
            <person name="Iwama H."/>
            <person name="Gojobori T."/>
            <person name="Itoh T."/>
            <person name="Niimura Y."/>
            <person name="Fujii Y."/>
            <person name="Habara T."/>
            <person name="Sakai H."/>
            <person name="Sato Y."/>
            <person name="Wilson G."/>
            <person name="Kumar K."/>
            <person name="McCouch S."/>
            <person name="Juretic N."/>
            <person name="Hoen D."/>
            <person name="Wright S."/>
            <person name="Bruskiewich R."/>
            <person name="Bureau T."/>
            <person name="Miyao A."/>
            <person name="Hirochika H."/>
            <person name="Nishikawa T."/>
            <person name="Kadowaki K."/>
            <person name="Sugiura M."/>
            <person name="Burr B."/>
            <person name="Sasaki T."/>
        </authorList>
    </citation>
    <scope>NUCLEOTIDE SEQUENCE [LARGE SCALE GENOMIC DNA]</scope>
    <source>
        <strain evidence="4">cv. Nipponbare</strain>
    </source>
</reference>
<sequence>MAAAAAQLWGATWAPSLRWKRRGSSVAAAGSAGGAKRLRHRWKRLGGGGAHGGAVVAAPTGGRGGGSAWLGRAKWAGSAGPAAREKGGREGKEKGNGPNEWEFGPN</sequence>
<feature type="region of interest" description="Disordered" evidence="1">
    <location>
        <begin position="44"/>
        <end position="106"/>
    </location>
</feature>
<feature type="compositionally biased region" description="Low complexity" evidence="1">
    <location>
        <begin position="96"/>
        <end position="106"/>
    </location>
</feature>
<evidence type="ECO:0000313" key="4">
    <source>
        <dbReference type="Proteomes" id="UP000000763"/>
    </source>
</evidence>
<evidence type="ECO:0000256" key="1">
    <source>
        <dbReference type="SAM" id="MobiDB-lite"/>
    </source>
</evidence>